<feature type="compositionally biased region" description="Low complexity" evidence="8">
    <location>
        <begin position="1"/>
        <end position="23"/>
    </location>
</feature>
<sequence length="179" mass="19147">MTTTNSPSSKSKASSSTTAAASSPSPPTAEKGVVDNALHALGFEYTLISPEKVIGRLTVTLTCCQPFKVLNGGVSALIAESTASLGGYVASGYRRVFGVQLSTNHIKPAMLGEQVEAEATPVRVGRTIQVWEVQIRKIDPSTSSSKVLLSTSRVVLLSNMEAPKEMKEYEEKIKKYARL</sequence>
<dbReference type="EMBL" id="LSRQ01002666">
    <property type="protein sequence ID" value="OAY73539.1"/>
    <property type="molecule type" value="Genomic_DNA"/>
</dbReference>
<dbReference type="InterPro" id="IPR006683">
    <property type="entry name" value="Thioestr_dom"/>
</dbReference>
<evidence type="ECO:0000313" key="13">
    <source>
        <dbReference type="RefSeq" id="XP_020086909.1"/>
    </source>
</evidence>
<reference evidence="10 11" key="1">
    <citation type="journal article" date="2016" name="DNA Res.">
        <title>The draft genome of MD-2 pineapple using hybrid error correction of long reads.</title>
        <authorList>
            <person name="Redwan R.M."/>
            <person name="Saidin A."/>
            <person name="Kumar S.V."/>
        </authorList>
    </citation>
    <scope>NUCLEOTIDE SEQUENCE [LARGE SCALE GENOMIC DNA]</scope>
    <source>
        <strain evidence="11">cv. MD2</strain>
        <tissue evidence="10">Leaf</tissue>
    </source>
</reference>
<protein>
    <submittedName>
        <fullName evidence="10 13">1,4-dihydroxy-2-naphthoyl-CoA thioesterase 1</fullName>
    </submittedName>
</protein>
<dbReference type="GO" id="GO:0061522">
    <property type="term" value="F:1,4-dihydroxy-2-naphthoyl-CoA thioesterase activity"/>
    <property type="evidence" value="ECO:0007669"/>
    <property type="project" value="TreeGrafter"/>
</dbReference>
<dbReference type="GO" id="GO:0042372">
    <property type="term" value="P:phylloquinone biosynthetic process"/>
    <property type="evidence" value="ECO:0007669"/>
    <property type="project" value="TreeGrafter"/>
</dbReference>
<dbReference type="Proteomes" id="UP000092600">
    <property type="component" value="Unassembled WGS sequence"/>
</dbReference>
<comment type="subcellular location">
    <subcellularLocation>
        <location evidence="1">Peroxisome</location>
    </subcellularLocation>
</comment>
<dbReference type="GeneID" id="109709214"/>
<dbReference type="Proteomes" id="UP000515123">
    <property type="component" value="Linkage group 4"/>
</dbReference>
<dbReference type="FunFam" id="3.10.129.10:FF:000048">
    <property type="entry name" value="14-dihydroxy-2-naphthoyl-CoA thioesterase 1"/>
    <property type="match status" value="1"/>
</dbReference>
<evidence type="ECO:0000256" key="6">
    <source>
        <dbReference type="ARBA" id="ARBA00061187"/>
    </source>
</evidence>
<comment type="pathway">
    <text evidence="4">Cofactor biosynthesis; phylloquinone biosynthesis.</text>
</comment>
<evidence type="ECO:0000256" key="2">
    <source>
        <dbReference type="ARBA" id="ARBA00022801"/>
    </source>
</evidence>
<comment type="pathway">
    <text evidence="5">Quinol/quinone metabolism; 1,4-dihydroxy-2-naphthoate biosynthesis; 1,4-dihydroxy-2-naphthoate from chorismate: step 7/7.</text>
</comment>
<dbReference type="RefSeq" id="XP_020086909.1">
    <property type="nucleotide sequence ID" value="XM_020231320.1"/>
</dbReference>
<feature type="region of interest" description="Disordered" evidence="8">
    <location>
        <begin position="1"/>
        <end position="31"/>
    </location>
</feature>
<organism evidence="10 11">
    <name type="scientific">Ananas comosus</name>
    <name type="common">Pineapple</name>
    <name type="synonym">Ananas ananas</name>
    <dbReference type="NCBI Taxonomy" id="4615"/>
    <lineage>
        <taxon>Eukaryota</taxon>
        <taxon>Viridiplantae</taxon>
        <taxon>Streptophyta</taxon>
        <taxon>Embryophyta</taxon>
        <taxon>Tracheophyta</taxon>
        <taxon>Spermatophyta</taxon>
        <taxon>Magnoliopsida</taxon>
        <taxon>Liliopsida</taxon>
        <taxon>Poales</taxon>
        <taxon>Bromeliaceae</taxon>
        <taxon>Bromelioideae</taxon>
        <taxon>Ananas</taxon>
    </lineage>
</organism>
<reference evidence="13" key="2">
    <citation type="submission" date="2025-04" db="UniProtKB">
        <authorList>
            <consortium name="RefSeq"/>
        </authorList>
    </citation>
    <scope>IDENTIFICATION</scope>
    <source>
        <tissue evidence="13">Leaf</tissue>
    </source>
</reference>
<dbReference type="AlphaFoldDB" id="A0A199V8Y1"/>
<dbReference type="CDD" id="cd03443">
    <property type="entry name" value="PaaI_thioesterase"/>
    <property type="match status" value="1"/>
</dbReference>
<accession>A0A199V8Y1</accession>
<dbReference type="Gene3D" id="3.10.129.10">
    <property type="entry name" value="Hotdog Thioesterase"/>
    <property type="match status" value="1"/>
</dbReference>
<dbReference type="GO" id="GO:0005777">
    <property type="term" value="C:peroxisome"/>
    <property type="evidence" value="ECO:0007669"/>
    <property type="project" value="UniProtKB-SubCell"/>
</dbReference>
<evidence type="ECO:0000313" key="10">
    <source>
        <dbReference type="EMBL" id="OAY73539.1"/>
    </source>
</evidence>
<dbReference type="SUPFAM" id="SSF54637">
    <property type="entry name" value="Thioesterase/thiol ester dehydrase-isomerase"/>
    <property type="match status" value="1"/>
</dbReference>
<keyword evidence="2" id="KW-0378">Hydrolase</keyword>
<evidence type="ECO:0000256" key="7">
    <source>
        <dbReference type="ARBA" id="ARBA00066058"/>
    </source>
</evidence>
<dbReference type="PANTHER" id="PTHR43240">
    <property type="entry name" value="1,4-DIHYDROXY-2-NAPHTHOYL-COA THIOESTERASE 1"/>
    <property type="match status" value="1"/>
</dbReference>
<keyword evidence="3" id="KW-0576">Peroxisome</keyword>
<comment type="similarity">
    <text evidence="6">Belongs to the 4-hydroxybenzoyl-CoA thioesterase family. DHNA-CoA hydrolase subfamily.</text>
</comment>
<dbReference type="STRING" id="4615.A0A199V8Y1"/>
<evidence type="ECO:0000256" key="5">
    <source>
        <dbReference type="ARBA" id="ARBA00060586"/>
    </source>
</evidence>
<evidence type="ECO:0000256" key="4">
    <source>
        <dbReference type="ARBA" id="ARBA00060572"/>
    </source>
</evidence>
<evidence type="ECO:0000313" key="12">
    <source>
        <dbReference type="Proteomes" id="UP000515123"/>
    </source>
</evidence>
<feature type="domain" description="Thioesterase" evidence="9">
    <location>
        <begin position="68"/>
        <end position="141"/>
    </location>
</feature>
<gene>
    <name evidence="13" type="primary">LOC109709214</name>
    <name evidence="10" type="ORF">ACMD2_02512</name>
</gene>
<dbReference type="PANTHER" id="PTHR43240:SF24">
    <property type="entry name" value="OS05G0137700 PROTEIN"/>
    <property type="match status" value="1"/>
</dbReference>
<evidence type="ECO:0000256" key="1">
    <source>
        <dbReference type="ARBA" id="ARBA00004275"/>
    </source>
</evidence>
<evidence type="ECO:0000256" key="8">
    <source>
        <dbReference type="SAM" id="MobiDB-lite"/>
    </source>
</evidence>
<dbReference type="NCBIfam" id="TIGR00369">
    <property type="entry name" value="unchar_dom_1"/>
    <property type="match status" value="1"/>
</dbReference>
<evidence type="ECO:0000259" key="9">
    <source>
        <dbReference type="Pfam" id="PF03061"/>
    </source>
</evidence>
<dbReference type="InterPro" id="IPR003736">
    <property type="entry name" value="PAAI_dom"/>
</dbReference>
<evidence type="ECO:0000256" key="3">
    <source>
        <dbReference type="ARBA" id="ARBA00023140"/>
    </source>
</evidence>
<name>A0A199V8Y1_ANACO</name>
<dbReference type="Gramene" id="Aco022104.1.mrna1">
    <property type="protein sequence ID" value="Aco022104.1.mrna1"/>
    <property type="gene ID" value="Aco022104.1.path1"/>
</dbReference>
<proteinExistence type="inferred from homology"/>
<keyword evidence="12" id="KW-1185">Reference proteome</keyword>
<dbReference type="InterPro" id="IPR029069">
    <property type="entry name" value="HotDog_dom_sf"/>
</dbReference>
<evidence type="ECO:0000313" key="11">
    <source>
        <dbReference type="Proteomes" id="UP000092600"/>
    </source>
</evidence>
<dbReference type="Pfam" id="PF03061">
    <property type="entry name" value="4HBT"/>
    <property type="match status" value="1"/>
</dbReference>
<comment type="subunit">
    <text evidence="7">Homotetramers.</text>
</comment>
<dbReference type="OrthoDB" id="46529at2759"/>